<proteinExistence type="predicted"/>
<keyword evidence="7" id="KW-1185">Reference proteome</keyword>
<dbReference type="InterPro" id="IPR043128">
    <property type="entry name" value="Rev_trsase/Diguanyl_cyclase"/>
</dbReference>
<dbReference type="SMART" id="SM00267">
    <property type="entry name" value="GGDEF"/>
    <property type="match status" value="1"/>
</dbReference>
<dbReference type="GO" id="GO:0043709">
    <property type="term" value="P:cell adhesion involved in single-species biofilm formation"/>
    <property type="evidence" value="ECO:0007669"/>
    <property type="project" value="TreeGrafter"/>
</dbReference>
<keyword evidence="3" id="KW-0597">Phosphoprotein</keyword>
<feature type="domain" description="Response regulatory" evidence="4">
    <location>
        <begin position="159"/>
        <end position="276"/>
    </location>
</feature>
<dbReference type="SUPFAM" id="SSF52172">
    <property type="entry name" value="CheY-like"/>
    <property type="match status" value="2"/>
</dbReference>
<protein>
    <recommendedName>
        <fullName evidence="1">diguanylate cyclase</fullName>
        <ecNumber evidence="1">2.7.7.65</ecNumber>
    </recommendedName>
</protein>
<sequence>MSGRILVIDDVETNRVILRTKLASQYYSVLLAESGYHGLDLATREEPDVILLDVVMPDIDGFEVCRRLKADPCLAHIPVVMITALNSPEERLRGLEVGADDFLSRPLCDLALFARVRNLMRSKLMFDELRLRDRTCGGSGPGTTLAEGDALIASGGSSVLFVSDPPEEAQDWATRMGRRLGIRTMSCDAGQTALNIVREAPPDAIVISQQVRDGVDGRQLLAALRSHPDTRQSAILFAVQGEDFALAAQVLDLGASDYFHTPPDPAELAARLRAQLRRKLISDGLRSTLRDGLRLAMVDPLTGLFNRRYALHHLERIVARARATGRGFATMMLDLDSFKSVNDRYGHPAGDAVLRQFADRLRETVRGEDLVARLGGEEFFVAMPDVDARIAAQVAERMRVAVESAPFVVDGVPEGLSVTVSIGVSVGHHPEPLEVAELINRADAALYASKHGGRNMVTVVANAA</sequence>
<comment type="catalytic activity">
    <reaction evidence="2">
        <text>2 GTP = 3',3'-c-di-GMP + 2 diphosphate</text>
        <dbReference type="Rhea" id="RHEA:24898"/>
        <dbReference type="ChEBI" id="CHEBI:33019"/>
        <dbReference type="ChEBI" id="CHEBI:37565"/>
        <dbReference type="ChEBI" id="CHEBI:58805"/>
        <dbReference type="EC" id="2.7.7.65"/>
    </reaction>
</comment>
<dbReference type="CDD" id="cd17538">
    <property type="entry name" value="REC_D1_PleD-like"/>
    <property type="match status" value="1"/>
</dbReference>
<organism evidence="6 7">
    <name type="scientific">Paroceanicella profunda</name>
    <dbReference type="NCBI Taxonomy" id="2579971"/>
    <lineage>
        <taxon>Bacteria</taxon>
        <taxon>Pseudomonadati</taxon>
        <taxon>Pseudomonadota</taxon>
        <taxon>Alphaproteobacteria</taxon>
        <taxon>Rhodobacterales</taxon>
        <taxon>Paracoccaceae</taxon>
        <taxon>Paroceanicella</taxon>
    </lineage>
</organism>
<dbReference type="NCBIfam" id="NF007135">
    <property type="entry name" value="PRK09581.1"/>
    <property type="match status" value="1"/>
</dbReference>
<evidence type="ECO:0000313" key="7">
    <source>
        <dbReference type="Proteomes" id="UP000305888"/>
    </source>
</evidence>
<feature type="domain" description="Response regulatory" evidence="4">
    <location>
        <begin position="4"/>
        <end position="120"/>
    </location>
</feature>
<dbReference type="OrthoDB" id="9812260at2"/>
<dbReference type="SMART" id="SM00448">
    <property type="entry name" value="REC"/>
    <property type="match status" value="2"/>
</dbReference>
<dbReference type="InterPro" id="IPR050469">
    <property type="entry name" value="Diguanylate_Cyclase"/>
</dbReference>
<dbReference type="CDD" id="cd01949">
    <property type="entry name" value="GGDEF"/>
    <property type="match status" value="1"/>
</dbReference>
<dbReference type="Pfam" id="PF00990">
    <property type="entry name" value="GGDEF"/>
    <property type="match status" value="1"/>
</dbReference>
<dbReference type="PANTHER" id="PTHR45138">
    <property type="entry name" value="REGULATORY COMPONENTS OF SENSORY TRANSDUCTION SYSTEM"/>
    <property type="match status" value="1"/>
</dbReference>
<dbReference type="InterPro" id="IPR000160">
    <property type="entry name" value="GGDEF_dom"/>
</dbReference>
<dbReference type="GO" id="GO:0000160">
    <property type="term" value="P:phosphorelay signal transduction system"/>
    <property type="evidence" value="ECO:0007669"/>
    <property type="project" value="InterPro"/>
</dbReference>
<reference evidence="6 7" key="1">
    <citation type="submission" date="2019-06" db="EMBL/GenBank/DDBJ databases">
        <title>Genome sequence of Rhodobacteraceae bacterium D4M1.</title>
        <authorList>
            <person name="Cao J."/>
        </authorList>
    </citation>
    <scope>NUCLEOTIDE SEQUENCE [LARGE SCALE GENOMIC DNA]</scope>
    <source>
        <strain evidence="6 7">D4M1</strain>
    </source>
</reference>
<gene>
    <name evidence="6" type="ORF">FDP22_00105</name>
</gene>
<dbReference type="InterPro" id="IPR001789">
    <property type="entry name" value="Sig_transdc_resp-reg_receiver"/>
</dbReference>
<name>A0A5B8FG28_9RHOB</name>
<accession>A0A5B8FG28</accession>
<dbReference type="FunFam" id="3.30.70.270:FF:000001">
    <property type="entry name" value="Diguanylate cyclase domain protein"/>
    <property type="match status" value="1"/>
</dbReference>
<dbReference type="EMBL" id="CP040818">
    <property type="protein sequence ID" value="QDL90338.1"/>
    <property type="molecule type" value="Genomic_DNA"/>
</dbReference>
<evidence type="ECO:0000256" key="2">
    <source>
        <dbReference type="ARBA" id="ARBA00034247"/>
    </source>
</evidence>
<dbReference type="RefSeq" id="WP_138575831.1">
    <property type="nucleotide sequence ID" value="NZ_CP040818.1"/>
</dbReference>
<dbReference type="NCBIfam" id="TIGR00254">
    <property type="entry name" value="GGDEF"/>
    <property type="match status" value="1"/>
</dbReference>
<dbReference type="GO" id="GO:0052621">
    <property type="term" value="F:diguanylate cyclase activity"/>
    <property type="evidence" value="ECO:0007669"/>
    <property type="project" value="UniProtKB-EC"/>
</dbReference>
<feature type="domain" description="GGDEF" evidence="5">
    <location>
        <begin position="326"/>
        <end position="462"/>
    </location>
</feature>
<dbReference type="Gene3D" id="3.30.70.270">
    <property type="match status" value="1"/>
</dbReference>
<dbReference type="InterPro" id="IPR029787">
    <property type="entry name" value="Nucleotide_cyclase"/>
</dbReference>
<evidence type="ECO:0000256" key="3">
    <source>
        <dbReference type="PROSITE-ProRule" id="PRU00169"/>
    </source>
</evidence>
<feature type="modified residue" description="4-aspartylphosphate" evidence="3">
    <location>
        <position position="53"/>
    </location>
</feature>
<dbReference type="KEGG" id="ppru:FDP22_00105"/>
<evidence type="ECO:0000313" key="6">
    <source>
        <dbReference type="EMBL" id="QDL90338.1"/>
    </source>
</evidence>
<comment type="caution">
    <text evidence="3">Lacks conserved residue(s) required for the propagation of feature annotation.</text>
</comment>
<dbReference type="Pfam" id="PF00072">
    <property type="entry name" value="Response_reg"/>
    <property type="match status" value="2"/>
</dbReference>
<dbReference type="SUPFAM" id="SSF55073">
    <property type="entry name" value="Nucleotide cyclase"/>
    <property type="match status" value="1"/>
</dbReference>
<dbReference type="Proteomes" id="UP000305888">
    <property type="component" value="Chromosome"/>
</dbReference>
<evidence type="ECO:0000256" key="1">
    <source>
        <dbReference type="ARBA" id="ARBA00012528"/>
    </source>
</evidence>
<dbReference type="AlphaFoldDB" id="A0A5B8FG28"/>
<dbReference type="GO" id="GO:1902201">
    <property type="term" value="P:negative regulation of bacterial-type flagellum-dependent cell motility"/>
    <property type="evidence" value="ECO:0007669"/>
    <property type="project" value="TreeGrafter"/>
</dbReference>
<dbReference type="InterPro" id="IPR011006">
    <property type="entry name" value="CheY-like_superfamily"/>
</dbReference>
<dbReference type="PANTHER" id="PTHR45138:SF9">
    <property type="entry name" value="DIGUANYLATE CYCLASE DGCM-RELATED"/>
    <property type="match status" value="1"/>
</dbReference>
<dbReference type="GO" id="GO:0005886">
    <property type="term" value="C:plasma membrane"/>
    <property type="evidence" value="ECO:0007669"/>
    <property type="project" value="TreeGrafter"/>
</dbReference>
<evidence type="ECO:0000259" key="4">
    <source>
        <dbReference type="PROSITE" id="PS50110"/>
    </source>
</evidence>
<dbReference type="EC" id="2.7.7.65" evidence="1"/>
<dbReference type="Gene3D" id="3.40.50.2300">
    <property type="match status" value="1"/>
</dbReference>
<dbReference type="PROSITE" id="PS50110">
    <property type="entry name" value="RESPONSE_REGULATORY"/>
    <property type="match status" value="2"/>
</dbReference>
<evidence type="ECO:0000259" key="5">
    <source>
        <dbReference type="PROSITE" id="PS50887"/>
    </source>
</evidence>
<dbReference type="PROSITE" id="PS50887">
    <property type="entry name" value="GGDEF"/>
    <property type="match status" value="1"/>
</dbReference>